<name>A0ABD0QN60_CIRMR</name>
<dbReference type="PANTHER" id="PTHR11339">
    <property type="entry name" value="EXTRACELLULAR MATRIX GLYCOPROTEIN RELATED"/>
    <property type="match status" value="1"/>
</dbReference>
<dbReference type="EMBL" id="JAMKFB020000007">
    <property type="protein sequence ID" value="KAL0187672.1"/>
    <property type="molecule type" value="Genomic_DNA"/>
</dbReference>
<feature type="non-terminal residue" evidence="4">
    <location>
        <position position="1"/>
    </location>
</feature>
<dbReference type="PROSITE" id="PS51233">
    <property type="entry name" value="VWFD"/>
    <property type="match status" value="1"/>
</dbReference>
<dbReference type="InterPro" id="IPR001846">
    <property type="entry name" value="VWF_type-D"/>
</dbReference>
<feature type="domain" description="VWFD" evidence="3">
    <location>
        <begin position="8"/>
        <end position="87"/>
    </location>
</feature>
<reference evidence="4 5" key="1">
    <citation type="submission" date="2024-05" db="EMBL/GenBank/DDBJ databases">
        <title>Genome sequencing and assembly of Indian major carp, Cirrhinus mrigala (Hamilton, 1822).</title>
        <authorList>
            <person name="Mohindra V."/>
            <person name="Chowdhury L.M."/>
            <person name="Lal K."/>
            <person name="Jena J.K."/>
        </authorList>
    </citation>
    <scope>NUCLEOTIDE SEQUENCE [LARGE SCALE GENOMIC DNA]</scope>
    <source>
        <strain evidence="4">CM1030</strain>
        <tissue evidence="4">Blood</tissue>
    </source>
</reference>
<dbReference type="AlphaFoldDB" id="A0ABD0QN60"/>
<proteinExistence type="predicted"/>
<evidence type="ECO:0000256" key="2">
    <source>
        <dbReference type="ARBA" id="ARBA00023180"/>
    </source>
</evidence>
<evidence type="ECO:0000313" key="4">
    <source>
        <dbReference type="EMBL" id="KAL0187672.1"/>
    </source>
</evidence>
<keyword evidence="2" id="KW-0325">Glycoprotein</keyword>
<protein>
    <recommendedName>
        <fullName evidence="3">VWFD domain-containing protein</fullName>
    </recommendedName>
</protein>
<keyword evidence="5" id="KW-1185">Reference proteome</keyword>
<evidence type="ECO:0000313" key="5">
    <source>
        <dbReference type="Proteomes" id="UP001529510"/>
    </source>
</evidence>
<gene>
    <name evidence="4" type="ORF">M9458_014771</name>
</gene>
<evidence type="ECO:0000256" key="1">
    <source>
        <dbReference type="ARBA" id="ARBA00023157"/>
    </source>
</evidence>
<dbReference type="Pfam" id="PF00094">
    <property type="entry name" value="VWD"/>
    <property type="match status" value="1"/>
</dbReference>
<sequence length="87" mass="9891">VSSQHNGQVCSVWGNYHYKTFDGNYFQLPSSCNYILTSHCSTNYEDFNIQLRHQVVNSEPTISKITMKLQGTLIELTKDSLSVNGQM</sequence>
<dbReference type="Proteomes" id="UP001529510">
    <property type="component" value="Unassembled WGS sequence"/>
</dbReference>
<organism evidence="4 5">
    <name type="scientific">Cirrhinus mrigala</name>
    <name type="common">Mrigala</name>
    <dbReference type="NCBI Taxonomy" id="683832"/>
    <lineage>
        <taxon>Eukaryota</taxon>
        <taxon>Metazoa</taxon>
        <taxon>Chordata</taxon>
        <taxon>Craniata</taxon>
        <taxon>Vertebrata</taxon>
        <taxon>Euteleostomi</taxon>
        <taxon>Actinopterygii</taxon>
        <taxon>Neopterygii</taxon>
        <taxon>Teleostei</taxon>
        <taxon>Ostariophysi</taxon>
        <taxon>Cypriniformes</taxon>
        <taxon>Cyprinidae</taxon>
        <taxon>Labeoninae</taxon>
        <taxon>Labeonini</taxon>
        <taxon>Cirrhinus</taxon>
    </lineage>
</organism>
<dbReference type="InterPro" id="IPR050780">
    <property type="entry name" value="Mucin_vWF_Thrombospondin_sf"/>
</dbReference>
<evidence type="ECO:0000259" key="3">
    <source>
        <dbReference type="PROSITE" id="PS51233"/>
    </source>
</evidence>
<comment type="caution">
    <text evidence="4">The sequence shown here is derived from an EMBL/GenBank/DDBJ whole genome shotgun (WGS) entry which is preliminary data.</text>
</comment>
<accession>A0ABD0QN60</accession>
<dbReference type="PANTHER" id="PTHR11339:SF408">
    <property type="entry name" value="MUCIN-5B"/>
    <property type="match status" value="1"/>
</dbReference>
<keyword evidence="1" id="KW-1015">Disulfide bond</keyword>